<keyword evidence="5 6" id="KW-0460">Magnesium</keyword>
<evidence type="ECO:0000313" key="8">
    <source>
        <dbReference type="EMBL" id="APU14220.1"/>
    </source>
</evidence>
<dbReference type="RefSeq" id="WP_198042988.1">
    <property type="nucleotide sequence ID" value="NZ_CP016076.1"/>
</dbReference>
<feature type="binding site" evidence="6">
    <location>
        <position position="8"/>
    </location>
    <ligand>
        <name>Mg(2+)</name>
        <dbReference type="ChEBI" id="CHEBI:18420"/>
    </ligand>
</feature>
<dbReference type="GO" id="GO:0016787">
    <property type="term" value="F:hydrolase activity"/>
    <property type="evidence" value="ECO:0007669"/>
    <property type="project" value="UniProtKB-KW"/>
</dbReference>
<evidence type="ECO:0000313" key="9">
    <source>
        <dbReference type="Proteomes" id="UP000185511"/>
    </source>
</evidence>
<dbReference type="EMBL" id="CP016076">
    <property type="protein sequence ID" value="APU14220.1"/>
    <property type="molecule type" value="Genomic_DNA"/>
</dbReference>
<dbReference type="EC" id="3.1.-.-" evidence="6"/>
<evidence type="ECO:0000256" key="2">
    <source>
        <dbReference type="ARBA" id="ARBA00022722"/>
    </source>
</evidence>
<dbReference type="Pfam" id="PF01850">
    <property type="entry name" value="PIN"/>
    <property type="match status" value="1"/>
</dbReference>
<dbReference type="InterPro" id="IPR029060">
    <property type="entry name" value="PIN-like_dom_sf"/>
</dbReference>
<gene>
    <name evidence="6" type="primary">vapC</name>
    <name evidence="8" type="ORF">UA74_10800</name>
</gene>
<evidence type="ECO:0000256" key="5">
    <source>
        <dbReference type="ARBA" id="ARBA00022842"/>
    </source>
</evidence>
<evidence type="ECO:0000259" key="7">
    <source>
        <dbReference type="Pfam" id="PF01850"/>
    </source>
</evidence>
<comment type="similarity">
    <text evidence="6">Belongs to the PINc/VapC protein family.</text>
</comment>
<reference evidence="9" key="1">
    <citation type="submission" date="2016-06" db="EMBL/GenBank/DDBJ databases">
        <title>Complete genome sequence of Actinoalloteichus fjordicus DSM 46855 (=ADI127-17), type strain of the new species Actinoalloteichus fjordicus.</title>
        <authorList>
            <person name="Ruckert C."/>
            <person name="Nouioui I."/>
            <person name="Willmese J."/>
            <person name="van Wezel G."/>
            <person name="Klenk H.-P."/>
            <person name="Kalinowski J."/>
            <person name="Zotchev S.B."/>
        </authorList>
    </citation>
    <scope>NUCLEOTIDE SEQUENCE [LARGE SCALE GENOMIC DNA]</scope>
    <source>
        <strain evidence="9">ADI127-7</strain>
    </source>
</reference>
<comment type="function">
    <text evidence="6">Toxic component of a toxin-antitoxin (TA) system. An RNase.</text>
</comment>
<evidence type="ECO:0000256" key="3">
    <source>
        <dbReference type="ARBA" id="ARBA00022723"/>
    </source>
</evidence>
<feature type="domain" description="PIN" evidence="7">
    <location>
        <begin position="6"/>
        <end position="120"/>
    </location>
</feature>
<proteinExistence type="inferred from homology"/>
<dbReference type="InterPro" id="IPR002716">
    <property type="entry name" value="PIN_dom"/>
</dbReference>
<protein>
    <recommendedName>
        <fullName evidence="6">Ribonuclease VapC</fullName>
        <shortName evidence="6">RNase VapC</shortName>
        <ecNumber evidence="6">3.1.-.-</ecNumber>
    </recommendedName>
    <alternativeName>
        <fullName evidence="6">Toxin VapC</fullName>
    </alternativeName>
</protein>
<dbReference type="HAMAP" id="MF_00265">
    <property type="entry name" value="VapC_Nob1"/>
    <property type="match status" value="1"/>
</dbReference>
<evidence type="ECO:0000256" key="4">
    <source>
        <dbReference type="ARBA" id="ARBA00022801"/>
    </source>
</evidence>
<dbReference type="GO" id="GO:0004540">
    <property type="term" value="F:RNA nuclease activity"/>
    <property type="evidence" value="ECO:0007669"/>
    <property type="project" value="InterPro"/>
</dbReference>
<dbReference type="GO" id="GO:0090729">
    <property type="term" value="F:toxin activity"/>
    <property type="evidence" value="ECO:0007669"/>
    <property type="project" value="UniProtKB-KW"/>
</dbReference>
<organism evidence="8 9">
    <name type="scientific">Actinoalloteichus fjordicus</name>
    <dbReference type="NCBI Taxonomy" id="1612552"/>
    <lineage>
        <taxon>Bacteria</taxon>
        <taxon>Bacillati</taxon>
        <taxon>Actinomycetota</taxon>
        <taxon>Actinomycetes</taxon>
        <taxon>Pseudonocardiales</taxon>
        <taxon>Pseudonocardiaceae</taxon>
        <taxon>Actinoalloteichus</taxon>
    </lineage>
</organism>
<comment type="cofactor">
    <cofactor evidence="6">
        <name>Mg(2+)</name>
        <dbReference type="ChEBI" id="CHEBI:18420"/>
    </cofactor>
</comment>
<dbReference type="KEGG" id="acad:UA74_10800"/>
<keyword evidence="1 6" id="KW-1277">Toxin-antitoxin system</keyword>
<name>A0AAC9LC98_9PSEU</name>
<dbReference type="CDD" id="cd09873">
    <property type="entry name" value="PIN_Pae0151-like"/>
    <property type="match status" value="1"/>
</dbReference>
<keyword evidence="2 6" id="KW-0540">Nuclease</keyword>
<dbReference type="InterPro" id="IPR044153">
    <property type="entry name" value="PIN_Pae0151-like"/>
</dbReference>
<dbReference type="AlphaFoldDB" id="A0AAC9LC98"/>
<feature type="binding site" evidence="6">
    <location>
        <position position="97"/>
    </location>
    <ligand>
        <name>Mg(2+)</name>
        <dbReference type="ChEBI" id="CHEBI:18420"/>
    </ligand>
</feature>
<dbReference type="InterPro" id="IPR051619">
    <property type="entry name" value="TypeII_TA_RNase_PINc/VapC"/>
</dbReference>
<keyword evidence="4 6" id="KW-0378">Hydrolase</keyword>
<dbReference type="PANTHER" id="PTHR35901">
    <property type="entry name" value="RIBONUCLEASE VAPC3"/>
    <property type="match status" value="1"/>
</dbReference>
<dbReference type="SUPFAM" id="SSF88723">
    <property type="entry name" value="PIN domain-like"/>
    <property type="match status" value="1"/>
</dbReference>
<keyword evidence="9" id="KW-1185">Reference proteome</keyword>
<sequence>MTVDCVIDNSALIESVAVAKPDVRLIRRMLASSACAPEIIDAEALRVLRSMNLRQELSSAQAERALTRVSEAPIARVPLKPLVARAWNLRHSVSAYDALYIALAEVFDVPLLTCDAKLARSNGHNAKIELFPNG</sequence>
<accession>A0AAC9LC98</accession>
<dbReference type="InterPro" id="IPR022907">
    <property type="entry name" value="VapC_family"/>
</dbReference>
<dbReference type="PANTHER" id="PTHR35901:SF1">
    <property type="entry name" value="EXONUCLEASE VAPC9"/>
    <property type="match status" value="1"/>
</dbReference>
<dbReference type="GO" id="GO:0000287">
    <property type="term" value="F:magnesium ion binding"/>
    <property type="evidence" value="ECO:0007669"/>
    <property type="project" value="UniProtKB-UniRule"/>
</dbReference>
<keyword evidence="3 6" id="KW-0479">Metal-binding</keyword>
<evidence type="ECO:0000256" key="1">
    <source>
        <dbReference type="ARBA" id="ARBA00022649"/>
    </source>
</evidence>
<dbReference type="Proteomes" id="UP000185511">
    <property type="component" value="Chromosome"/>
</dbReference>
<keyword evidence="6" id="KW-0800">Toxin</keyword>
<evidence type="ECO:0000256" key="6">
    <source>
        <dbReference type="HAMAP-Rule" id="MF_00265"/>
    </source>
</evidence>
<dbReference type="Gene3D" id="3.40.50.1010">
    <property type="entry name" value="5'-nuclease"/>
    <property type="match status" value="1"/>
</dbReference>